<dbReference type="PANTHER" id="PTHR10622:SF10">
    <property type="entry name" value="HET DOMAIN-CONTAINING PROTEIN"/>
    <property type="match status" value="1"/>
</dbReference>
<evidence type="ECO:0000313" key="2">
    <source>
        <dbReference type="Proteomes" id="UP000326565"/>
    </source>
</evidence>
<dbReference type="Proteomes" id="UP000326565">
    <property type="component" value="Unassembled WGS sequence"/>
</dbReference>
<dbReference type="EMBL" id="ML732313">
    <property type="protein sequence ID" value="KAB8070124.1"/>
    <property type="molecule type" value="Genomic_DNA"/>
</dbReference>
<protein>
    <recommendedName>
        <fullName evidence="3">Heterokaryon incompatibility domain-containing protein</fullName>
    </recommendedName>
</protein>
<organism evidence="1 2">
    <name type="scientific">Aspergillus leporis</name>
    <dbReference type="NCBI Taxonomy" id="41062"/>
    <lineage>
        <taxon>Eukaryota</taxon>
        <taxon>Fungi</taxon>
        <taxon>Dikarya</taxon>
        <taxon>Ascomycota</taxon>
        <taxon>Pezizomycotina</taxon>
        <taxon>Eurotiomycetes</taxon>
        <taxon>Eurotiomycetidae</taxon>
        <taxon>Eurotiales</taxon>
        <taxon>Aspergillaceae</taxon>
        <taxon>Aspergillus</taxon>
        <taxon>Aspergillus subgen. Circumdati</taxon>
    </lineage>
</organism>
<gene>
    <name evidence="1" type="ORF">BDV29DRAFT_160747</name>
</gene>
<reference evidence="1 2" key="1">
    <citation type="submission" date="2019-04" db="EMBL/GenBank/DDBJ databases">
        <title>Friends and foes A comparative genomics study of 23 Aspergillus species from section Flavi.</title>
        <authorList>
            <consortium name="DOE Joint Genome Institute"/>
            <person name="Kjaerbolling I."/>
            <person name="Vesth T."/>
            <person name="Frisvad J.C."/>
            <person name="Nybo J.L."/>
            <person name="Theobald S."/>
            <person name="Kildgaard S."/>
            <person name="Isbrandt T."/>
            <person name="Kuo A."/>
            <person name="Sato A."/>
            <person name="Lyhne E.K."/>
            <person name="Kogle M.E."/>
            <person name="Wiebenga A."/>
            <person name="Kun R.S."/>
            <person name="Lubbers R.J."/>
            <person name="Makela M.R."/>
            <person name="Barry K."/>
            <person name="Chovatia M."/>
            <person name="Clum A."/>
            <person name="Daum C."/>
            <person name="Haridas S."/>
            <person name="He G."/>
            <person name="LaButti K."/>
            <person name="Lipzen A."/>
            <person name="Mondo S."/>
            <person name="Riley R."/>
            <person name="Salamov A."/>
            <person name="Simmons B.A."/>
            <person name="Magnuson J.K."/>
            <person name="Henrissat B."/>
            <person name="Mortensen U.H."/>
            <person name="Larsen T.O."/>
            <person name="Devries R.P."/>
            <person name="Grigoriev I.V."/>
            <person name="Machida M."/>
            <person name="Baker S.E."/>
            <person name="Andersen M.R."/>
        </authorList>
    </citation>
    <scope>NUCLEOTIDE SEQUENCE [LARGE SCALE GENOMIC DNA]</scope>
    <source>
        <strain evidence="1 2">CBS 151.66</strain>
    </source>
</reference>
<dbReference type="AlphaFoldDB" id="A0A5N5WSE5"/>
<dbReference type="PANTHER" id="PTHR10622">
    <property type="entry name" value="HET DOMAIN-CONTAINING PROTEIN"/>
    <property type="match status" value="1"/>
</dbReference>
<keyword evidence="2" id="KW-1185">Reference proteome</keyword>
<evidence type="ECO:0008006" key="3">
    <source>
        <dbReference type="Google" id="ProtNLM"/>
    </source>
</evidence>
<name>A0A5N5WSE5_9EURO</name>
<dbReference type="OrthoDB" id="674604at2759"/>
<evidence type="ECO:0000313" key="1">
    <source>
        <dbReference type="EMBL" id="KAB8070124.1"/>
    </source>
</evidence>
<proteinExistence type="predicted"/>
<sequence>MLNWYRLADMCYAYLGDVSPTDGKEELSSDLAKSEWFRRGWTLQELITSSNLVFIAKDWADIGHTLDLSEMHREANVVAINENHNQT</sequence>
<accession>A0A5N5WSE5</accession>